<evidence type="ECO:0000256" key="4">
    <source>
        <dbReference type="SAM" id="SignalP"/>
    </source>
</evidence>
<feature type="compositionally biased region" description="Low complexity" evidence="3">
    <location>
        <begin position="135"/>
        <end position="151"/>
    </location>
</feature>
<evidence type="ECO:0000256" key="1">
    <source>
        <dbReference type="ARBA" id="ARBA00004613"/>
    </source>
</evidence>
<dbReference type="InterPro" id="IPR011694">
    <property type="entry name" value="Ixonnexin-like"/>
</dbReference>
<sequence length="206" mass="21673">MTAYASLVVLLALGVTSASSYVLPTLAPHPLGGCPNKERPPGDRHCNFWCLKKNGLYSEDRYADGLDCDLGRRETGECYGGLCHSKISILRYANRTVERPVSGVPTPAPEAPEPEVAGTPVVSVTPGTGESTEGQPQSFTPSPTEQPPEQTGATPSAVPPSEHPPAQTEPTEPIGPKGPGEGSEGEPETTTPAEKNPEEGEEEIFD</sequence>
<dbReference type="GO" id="GO:0005576">
    <property type="term" value="C:extracellular region"/>
    <property type="evidence" value="ECO:0007669"/>
    <property type="project" value="UniProtKB-SubCell"/>
</dbReference>
<name>A0A023G161_AMBPA</name>
<comment type="subcellular location">
    <subcellularLocation>
        <location evidence="1">Secreted</location>
    </subcellularLocation>
</comment>
<dbReference type="AlphaFoldDB" id="A0A023G161"/>
<evidence type="ECO:0000256" key="2">
    <source>
        <dbReference type="ARBA" id="ARBA00022525"/>
    </source>
</evidence>
<feature type="chain" id="PRO_5001517913" evidence="4">
    <location>
        <begin position="19"/>
        <end position="206"/>
    </location>
</feature>
<evidence type="ECO:0000313" key="5">
    <source>
        <dbReference type="EMBL" id="JAC26773.1"/>
    </source>
</evidence>
<proteinExistence type="evidence at transcript level"/>
<organism evidence="5">
    <name type="scientific">Amblyomma parvum</name>
    <name type="common">South American tick</name>
    <dbReference type="NCBI Taxonomy" id="251391"/>
    <lineage>
        <taxon>Eukaryota</taxon>
        <taxon>Metazoa</taxon>
        <taxon>Ecdysozoa</taxon>
        <taxon>Arthropoda</taxon>
        <taxon>Chelicerata</taxon>
        <taxon>Arachnida</taxon>
        <taxon>Acari</taxon>
        <taxon>Parasitiformes</taxon>
        <taxon>Ixodida</taxon>
        <taxon>Ixodoidea</taxon>
        <taxon>Ixodidae</taxon>
        <taxon>Amblyomminae</taxon>
        <taxon>Amblyomma</taxon>
    </lineage>
</organism>
<keyword evidence="4" id="KW-0732">Signal</keyword>
<evidence type="ECO:0000256" key="3">
    <source>
        <dbReference type="SAM" id="MobiDB-lite"/>
    </source>
</evidence>
<dbReference type="Pfam" id="PF07771">
    <property type="entry name" value="TSGP1"/>
    <property type="match status" value="1"/>
</dbReference>
<feature type="compositionally biased region" description="Polar residues" evidence="3">
    <location>
        <begin position="125"/>
        <end position="134"/>
    </location>
</feature>
<protein>
    <submittedName>
        <fullName evidence="5">Putative glycine rich protein</fullName>
    </submittedName>
</protein>
<reference evidence="5" key="1">
    <citation type="submission" date="2014-03" db="EMBL/GenBank/DDBJ databases">
        <title>The sialotranscriptome of Amblyomma triste, Amblyomma parvum and Amblyomma cajennense ticks, uncovered by 454-based RNA-seq.</title>
        <authorList>
            <person name="Garcia G.R."/>
            <person name="Gardinassi L.G."/>
            <person name="Ribeiro J.M."/>
            <person name="Anatrielo E."/>
            <person name="Ferreira B.R."/>
            <person name="Moreira H.N."/>
            <person name="Mafra C."/>
            <person name="Olegario M.M."/>
            <person name="Szabo P.J."/>
            <person name="Miranda-Santos I.K."/>
            <person name="Maruyama S.R."/>
        </authorList>
    </citation>
    <scope>NUCLEOTIDE SEQUENCE</scope>
    <source>
        <strain evidence="5">Araguapaz</strain>
        <tissue evidence="5">Salivary glands</tissue>
    </source>
</reference>
<feature type="region of interest" description="Disordered" evidence="3">
    <location>
        <begin position="100"/>
        <end position="206"/>
    </location>
</feature>
<keyword evidence="2" id="KW-0964">Secreted</keyword>
<accession>A0A023G161</accession>
<feature type="signal peptide" evidence="4">
    <location>
        <begin position="1"/>
        <end position="18"/>
    </location>
</feature>
<dbReference type="EMBL" id="GBBL01000547">
    <property type="protein sequence ID" value="JAC26773.1"/>
    <property type="molecule type" value="mRNA"/>
</dbReference>